<evidence type="ECO:0000313" key="4">
    <source>
        <dbReference type="Proteomes" id="UP001501570"/>
    </source>
</evidence>
<feature type="domain" description="AB hydrolase-1" evidence="2">
    <location>
        <begin position="26"/>
        <end position="270"/>
    </location>
</feature>
<proteinExistence type="predicted"/>
<feature type="region of interest" description="Disordered" evidence="1">
    <location>
        <begin position="305"/>
        <end position="359"/>
    </location>
</feature>
<dbReference type="PANTHER" id="PTHR42977:SF1">
    <property type="entry name" value="BLR6576 PROTEIN"/>
    <property type="match status" value="1"/>
</dbReference>
<dbReference type="EMBL" id="BAABJQ010000014">
    <property type="protein sequence ID" value="GAA5190852.1"/>
    <property type="molecule type" value="Genomic_DNA"/>
</dbReference>
<dbReference type="Gene3D" id="3.40.50.1820">
    <property type="entry name" value="alpha/beta hydrolase"/>
    <property type="match status" value="1"/>
</dbReference>
<feature type="compositionally biased region" description="Low complexity" evidence="1">
    <location>
        <begin position="305"/>
        <end position="343"/>
    </location>
</feature>
<evidence type="ECO:0000259" key="2">
    <source>
        <dbReference type="Pfam" id="PF00561"/>
    </source>
</evidence>
<dbReference type="InterPro" id="IPR051340">
    <property type="entry name" value="Haloalkane_dehalogenase"/>
</dbReference>
<dbReference type="InterPro" id="IPR000073">
    <property type="entry name" value="AB_hydrolase_1"/>
</dbReference>
<dbReference type="PRINTS" id="PR00412">
    <property type="entry name" value="EPOXHYDRLASE"/>
</dbReference>
<reference evidence="4" key="1">
    <citation type="journal article" date="2019" name="Int. J. Syst. Evol. Microbiol.">
        <title>The Global Catalogue of Microorganisms (GCM) 10K type strain sequencing project: providing services to taxonomists for standard genome sequencing and annotation.</title>
        <authorList>
            <consortium name="The Broad Institute Genomics Platform"/>
            <consortium name="The Broad Institute Genome Sequencing Center for Infectious Disease"/>
            <person name="Wu L."/>
            <person name="Ma J."/>
        </authorList>
    </citation>
    <scope>NUCLEOTIDE SEQUENCE [LARGE SCALE GENOMIC DNA]</scope>
    <source>
        <strain evidence="4">JCM 18304</strain>
    </source>
</reference>
<dbReference type="PANTHER" id="PTHR42977">
    <property type="entry name" value="HYDROLASE-RELATED"/>
    <property type="match status" value="1"/>
</dbReference>
<name>A0ABP9S4U6_9ACTN</name>
<dbReference type="InterPro" id="IPR000639">
    <property type="entry name" value="Epox_hydrolase-like"/>
</dbReference>
<organism evidence="3 4">
    <name type="scientific">Rugosimonospora acidiphila</name>
    <dbReference type="NCBI Taxonomy" id="556531"/>
    <lineage>
        <taxon>Bacteria</taxon>
        <taxon>Bacillati</taxon>
        <taxon>Actinomycetota</taxon>
        <taxon>Actinomycetes</taxon>
        <taxon>Micromonosporales</taxon>
        <taxon>Micromonosporaceae</taxon>
        <taxon>Rugosimonospora</taxon>
    </lineage>
</organism>
<accession>A0ABP9S4U6</accession>
<sequence length="495" mass="53419">MTIHYRYAVVQGRRLFYREAGEPTAPALVLLHGYPGSSFEFRDLIPRLCDEYRVIAPDYLGFGLSDAPPVQEFEYTFDALAGLVSGLLNDIGVREYSMYVHDYGAPIGWRLALNKPESIKAIITQSGNGYESGFTSQFWQPIWDYANDPNPQTEAAVRPGLSCQAIQWQYLHGVPDPSVVSPDSWNHDAELVARPGNDQIQLALMRDYTSNFEIYDRLHDYFRESRVPLMAIWGRNDQIFGPVGALSFQVDLADAEVHLLDGGHKLLESHLEAVSERVRGFMTHKRAAASVALIAGVAAGPLAGTAAASAGAPSPPADAGVSATQNTPASQPQQGSQAPSQAQLMPQGAPDPSTQSNINLDSSQIANAHSIVNAANAMHLPPRAAVIAVATSMQETKLTNYGNLGGANDHDSLGLFQQRPSSGWGAPDQLTDPNYAATAFLKALTQVPGWQNMPLTDAAQAVQNSAFGDRYAQWEQQASDLVLSSYHAGPYANAG</sequence>
<keyword evidence="4" id="KW-1185">Reference proteome</keyword>
<dbReference type="InterPro" id="IPR029058">
    <property type="entry name" value="AB_hydrolase_fold"/>
</dbReference>
<dbReference type="SUPFAM" id="SSF53474">
    <property type="entry name" value="alpha/beta-Hydrolases"/>
    <property type="match status" value="1"/>
</dbReference>
<dbReference type="Pfam" id="PF00561">
    <property type="entry name" value="Abhydrolase_1"/>
    <property type="match status" value="1"/>
</dbReference>
<evidence type="ECO:0000256" key="1">
    <source>
        <dbReference type="SAM" id="MobiDB-lite"/>
    </source>
</evidence>
<gene>
    <name evidence="3" type="ORF">GCM10023322_46950</name>
</gene>
<protein>
    <recommendedName>
        <fullName evidence="2">AB hydrolase-1 domain-containing protein</fullName>
    </recommendedName>
</protein>
<evidence type="ECO:0000313" key="3">
    <source>
        <dbReference type="EMBL" id="GAA5190852.1"/>
    </source>
</evidence>
<comment type="caution">
    <text evidence="3">The sequence shown here is derived from an EMBL/GenBank/DDBJ whole genome shotgun (WGS) entry which is preliminary data.</text>
</comment>
<dbReference type="Proteomes" id="UP001501570">
    <property type="component" value="Unassembled WGS sequence"/>
</dbReference>